<evidence type="ECO:0000313" key="2">
    <source>
        <dbReference type="Proteomes" id="UP000065220"/>
    </source>
</evidence>
<dbReference type="STRING" id="111015.AXF14_00795"/>
<dbReference type="AlphaFoldDB" id="A0A0X8JCM0"/>
<protein>
    <submittedName>
        <fullName evidence="1">Uncharacterized protein</fullName>
    </submittedName>
</protein>
<organism evidence="1 2">
    <name type="scientific">Actinomyces radicidentis</name>
    <dbReference type="NCBI Taxonomy" id="111015"/>
    <lineage>
        <taxon>Bacteria</taxon>
        <taxon>Bacillati</taxon>
        <taxon>Actinomycetota</taxon>
        <taxon>Actinomycetes</taxon>
        <taxon>Actinomycetales</taxon>
        <taxon>Actinomycetaceae</taxon>
        <taxon>Actinomyces</taxon>
    </lineage>
</organism>
<evidence type="ECO:0000313" key="1">
    <source>
        <dbReference type="EMBL" id="AMD86407.1"/>
    </source>
</evidence>
<dbReference type="OrthoDB" id="3725439at2"/>
<dbReference type="RefSeq" id="WP_067939153.1">
    <property type="nucleotide sequence ID" value="NZ_CAUHMM010000123.1"/>
</dbReference>
<proteinExistence type="predicted"/>
<keyword evidence="2" id="KW-1185">Reference proteome</keyword>
<name>A0A0X8JCM0_ACTRD</name>
<accession>A0A0X8JCM0</accession>
<dbReference type="Proteomes" id="UP000065220">
    <property type="component" value="Chromosome"/>
</dbReference>
<gene>
    <name evidence="1" type="ORF">AXF14_00795</name>
</gene>
<dbReference type="KEGG" id="ard:AXF14_00795"/>
<dbReference type="EMBL" id="CP014228">
    <property type="protein sequence ID" value="AMD86407.1"/>
    <property type="molecule type" value="Genomic_DNA"/>
</dbReference>
<reference evidence="2" key="1">
    <citation type="submission" date="2016-02" db="EMBL/GenBank/DDBJ databases">
        <authorList>
            <person name="Holder M.E."/>
            <person name="Ajami N.J."/>
            <person name="Petrosino J.F."/>
        </authorList>
    </citation>
    <scope>NUCLEOTIDE SEQUENCE [LARGE SCALE GENOMIC DNA]</scope>
    <source>
        <strain evidence="2">CCUG 36733</strain>
    </source>
</reference>
<sequence length="288" mass="30192">MSDRGTGPVHPIASRRMARRLLAGSGAAEVTAYRYPGADALAVVHALDRTGRVLVAACPPPTHPLSVVGAERPSEVRLDVRLESADASVRVTTATAHLLGVLTWLGADEAAEVLEGRAAGCHCPITGEDPLLSLGEIARAPGGRLGVVRTERVMVHDLHGVSGHDLSDLLTPDSAGFIWSDTDILSAQEEVRDLGNTALTLLCEGVVEGALAGSLCSHRPVEGLCPSLHGRVLCADIAPEGVTLMHVSTTCVETIQVALPAGTRRACEVEPFLRDCVQDVLVAQLRRG</sequence>